<dbReference type="AlphaFoldDB" id="A0A6C0E5A3"/>
<evidence type="ECO:0000256" key="2">
    <source>
        <dbReference type="ARBA" id="ARBA00022729"/>
    </source>
</evidence>
<evidence type="ECO:0000313" key="5">
    <source>
        <dbReference type="EMBL" id="QHT23821.1"/>
    </source>
</evidence>
<dbReference type="GO" id="GO:0005783">
    <property type="term" value="C:endoplasmic reticulum"/>
    <property type="evidence" value="ECO:0007669"/>
    <property type="project" value="TreeGrafter"/>
</dbReference>
<evidence type="ECO:0000259" key="4">
    <source>
        <dbReference type="PROSITE" id="PS51352"/>
    </source>
</evidence>
<dbReference type="Pfam" id="PF00085">
    <property type="entry name" value="Thioredoxin"/>
    <property type="match status" value="1"/>
</dbReference>
<dbReference type="EMBL" id="MN739735">
    <property type="protein sequence ID" value="QHT23821.1"/>
    <property type="molecule type" value="Genomic_DNA"/>
</dbReference>
<dbReference type="GO" id="GO:0003756">
    <property type="term" value="F:protein disulfide isomerase activity"/>
    <property type="evidence" value="ECO:0007669"/>
    <property type="project" value="TreeGrafter"/>
</dbReference>
<dbReference type="PANTHER" id="PTHR45672">
    <property type="entry name" value="PROTEIN DISULFIDE-ISOMERASE C17H9.14C-RELATED"/>
    <property type="match status" value="1"/>
</dbReference>
<feature type="transmembrane region" description="Helical" evidence="3">
    <location>
        <begin position="15"/>
        <end position="34"/>
    </location>
</feature>
<name>A0A6C0E5A3_9ZZZZ</name>
<dbReference type="PANTHER" id="PTHR45672:SF3">
    <property type="entry name" value="THIOREDOXIN DOMAIN-CONTAINING PROTEIN 5"/>
    <property type="match status" value="1"/>
</dbReference>
<dbReference type="InterPro" id="IPR013766">
    <property type="entry name" value="Thioredoxin_domain"/>
</dbReference>
<organism evidence="5">
    <name type="scientific">viral metagenome</name>
    <dbReference type="NCBI Taxonomy" id="1070528"/>
    <lineage>
        <taxon>unclassified sequences</taxon>
        <taxon>metagenomes</taxon>
        <taxon>organismal metagenomes</taxon>
    </lineage>
</organism>
<dbReference type="Gene3D" id="3.40.30.10">
    <property type="entry name" value="Glutaredoxin"/>
    <property type="match status" value="1"/>
</dbReference>
<keyword evidence="3" id="KW-0472">Membrane</keyword>
<dbReference type="SUPFAM" id="SSF52833">
    <property type="entry name" value="Thioredoxin-like"/>
    <property type="match status" value="1"/>
</dbReference>
<accession>A0A6C0E5A3</accession>
<dbReference type="InterPro" id="IPR051063">
    <property type="entry name" value="PDI"/>
</dbReference>
<evidence type="ECO:0000256" key="1">
    <source>
        <dbReference type="ARBA" id="ARBA00006347"/>
    </source>
</evidence>
<keyword evidence="2" id="KW-0732">Signal</keyword>
<protein>
    <recommendedName>
        <fullName evidence="4">Thioredoxin domain-containing protein</fullName>
    </recommendedName>
</protein>
<keyword evidence="3" id="KW-1133">Transmembrane helix</keyword>
<evidence type="ECO:0000256" key="3">
    <source>
        <dbReference type="SAM" id="Phobius"/>
    </source>
</evidence>
<dbReference type="PROSITE" id="PS51352">
    <property type="entry name" value="THIOREDOXIN_2"/>
    <property type="match status" value="1"/>
</dbReference>
<sequence>MDFGFLKKIGIDKPWVLFAILAIVVALVVVYFMYSSRSTPLVMEGLTGNSAELMFFYTDWCPHCKTAKPVWESLKTSYETSKINGKTIVFTDVNCTEDKPEVEALMDKFKVEGYPTFKLIDEGKVYDFDAKPTEESLVSFMNKFVKKA</sequence>
<dbReference type="CDD" id="cd02961">
    <property type="entry name" value="PDI_a_family"/>
    <property type="match status" value="1"/>
</dbReference>
<dbReference type="GO" id="GO:0006457">
    <property type="term" value="P:protein folding"/>
    <property type="evidence" value="ECO:0007669"/>
    <property type="project" value="TreeGrafter"/>
</dbReference>
<comment type="similarity">
    <text evidence="1">Belongs to the protein disulfide isomerase family.</text>
</comment>
<proteinExistence type="inferred from homology"/>
<feature type="domain" description="Thioredoxin" evidence="4">
    <location>
        <begin position="32"/>
        <end position="146"/>
    </location>
</feature>
<keyword evidence="3" id="KW-0812">Transmembrane</keyword>
<reference evidence="5" key="1">
    <citation type="journal article" date="2020" name="Nature">
        <title>Giant virus diversity and host interactions through global metagenomics.</title>
        <authorList>
            <person name="Schulz F."/>
            <person name="Roux S."/>
            <person name="Paez-Espino D."/>
            <person name="Jungbluth S."/>
            <person name="Walsh D.A."/>
            <person name="Denef V.J."/>
            <person name="McMahon K.D."/>
            <person name="Konstantinidis K.T."/>
            <person name="Eloe-Fadrosh E.A."/>
            <person name="Kyrpides N.C."/>
            <person name="Woyke T."/>
        </authorList>
    </citation>
    <scope>NUCLEOTIDE SEQUENCE</scope>
    <source>
        <strain evidence="5">GVMAG-M-3300023179-132</strain>
    </source>
</reference>
<dbReference type="InterPro" id="IPR036249">
    <property type="entry name" value="Thioredoxin-like_sf"/>
</dbReference>